<feature type="compositionally biased region" description="Basic and acidic residues" evidence="1">
    <location>
        <begin position="33"/>
        <end position="45"/>
    </location>
</feature>
<dbReference type="EMBL" id="JACJPW010000013">
    <property type="protein sequence ID" value="MBD2180908.1"/>
    <property type="molecule type" value="Genomic_DNA"/>
</dbReference>
<dbReference type="Proteomes" id="UP000641646">
    <property type="component" value="Unassembled WGS sequence"/>
</dbReference>
<proteinExistence type="predicted"/>
<feature type="region of interest" description="Disordered" evidence="1">
    <location>
        <begin position="1"/>
        <end position="74"/>
    </location>
</feature>
<accession>A0A926ZFA2</accession>
<feature type="compositionally biased region" description="Low complexity" evidence="1">
    <location>
        <begin position="46"/>
        <end position="68"/>
    </location>
</feature>
<reference evidence="2" key="2">
    <citation type="submission" date="2020-08" db="EMBL/GenBank/DDBJ databases">
        <authorList>
            <person name="Chen M."/>
            <person name="Teng W."/>
            <person name="Zhao L."/>
            <person name="Hu C."/>
            <person name="Zhou Y."/>
            <person name="Han B."/>
            <person name="Song L."/>
            <person name="Shu W."/>
        </authorList>
    </citation>
    <scope>NUCLEOTIDE SEQUENCE</scope>
    <source>
        <strain evidence="2">FACHB-1375</strain>
    </source>
</reference>
<evidence type="ECO:0000256" key="1">
    <source>
        <dbReference type="SAM" id="MobiDB-lite"/>
    </source>
</evidence>
<sequence length="74" mass="8273">MSQAFIDTRVPNAPATKIAEKNRLIPEQNPQKDAVESKETPKTEPKSQPQAQPQAQPQTQPKATAPRPDFYSKF</sequence>
<dbReference type="AlphaFoldDB" id="A0A926ZFA2"/>
<gene>
    <name evidence="2" type="ORF">H6G03_07295</name>
</gene>
<reference evidence="2" key="1">
    <citation type="journal article" date="2015" name="ISME J.">
        <title>Draft Genome Sequence of Streptomyces incarnatus NRRL8089, which Produces the Nucleoside Antibiotic Sinefungin.</title>
        <authorList>
            <person name="Oshima K."/>
            <person name="Hattori M."/>
            <person name="Shimizu H."/>
            <person name="Fukuda K."/>
            <person name="Nemoto M."/>
            <person name="Inagaki K."/>
            <person name="Tamura T."/>
        </authorList>
    </citation>
    <scope>NUCLEOTIDE SEQUENCE</scope>
    <source>
        <strain evidence="2">FACHB-1375</strain>
    </source>
</reference>
<evidence type="ECO:0000313" key="3">
    <source>
        <dbReference type="Proteomes" id="UP000641646"/>
    </source>
</evidence>
<comment type="caution">
    <text evidence="2">The sequence shown here is derived from an EMBL/GenBank/DDBJ whole genome shotgun (WGS) entry which is preliminary data.</text>
</comment>
<name>A0A926ZFA2_9CYAN</name>
<protein>
    <submittedName>
        <fullName evidence="2">Uncharacterized protein</fullName>
    </submittedName>
</protein>
<evidence type="ECO:0000313" key="2">
    <source>
        <dbReference type="EMBL" id="MBD2180908.1"/>
    </source>
</evidence>
<keyword evidence="3" id="KW-1185">Reference proteome</keyword>
<dbReference type="RefSeq" id="WP_190463589.1">
    <property type="nucleotide sequence ID" value="NZ_JACJPW010000013.1"/>
</dbReference>
<organism evidence="2 3">
    <name type="scientific">Aerosakkonema funiforme FACHB-1375</name>
    <dbReference type="NCBI Taxonomy" id="2949571"/>
    <lineage>
        <taxon>Bacteria</taxon>
        <taxon>Bacillati</taxon>
        <taxon>Cyanobacteriota</taxon>
        <taxon>Cyanophyceae</taxon>
        <taxon>Oscillatoriophycideae</taxon>
        <taxon>Aerosakkonematales</taxon>
        <taxon>Aerosakkonemataceae</taxon>
        <taxon>Aerosakkonema</taxon>
    </lineage>
</organism>